<evidence type="ECO:0000313" key="3">
    <source>
        <dbReference type="EMBL" id="KAK7091446.1"/>
    </source>
</evidence>
<reference evidence="3 4" key="1">
    <citation type="submission" date="2024-02" db="EMBL/GenBank/DDBJ databases">
        <title>Chromosome-scale genome assembly of the rough periwinkle Littorina saxatilis.</title>
        <authorList>
            <person name="De Jode A."/>
            <person name="Faria R."/>
            <person name="Formenti G."/>
            <person name="Sims Y."/>
            <person name="Smith T.P."/>
            <person name="Tracey A."/>
            <person name="Wood J.M.D."/>
            <person name="Zagrodzka Z.B."/>
            <person name="Johannesson K."/>
            <person name="Butlin R.K."/>
            <person name="Leder E.H."/>
        </authorList>
    </citation>
    <scope>NUCLEOTIDE SEQUENCE [LARGE SCALE GENOMIC DNA]</scope>
    <source>
        <strain evidence="3">Snail1</strain>
        <tissue evidence="3">Muscle</tissue>
    </source>
</reference>
<dbReference type="Proteomes" id="UP001374579">
    <property type="component" value="Unassembled WGS sequence"/>
</dbReference>
<accession>A0AAN9AR24</accession>
<dbReference type="SMART" id="SM00558">
    <property type="entry name" value="JmjC"/>
    <property type="match status" value="1"/>
</dbReference>
<gene>
    <name evidence="3" type="ORF">V1264_009126</name>
</gene>
<feature type="signal peptide" evidence="1">
    <location>
        <begin position="1"/>
        <end position="20"/>
    </location>
</feature>
<comment type="caution">
    <text evidence="3">The sequence shown here is derived from an EMBL/GenBank/DDBJ whole genome shotgun (WGS) entry which is preliminary data.</text>
</comment>
<protein>
    <recommendedName>
        <fullName evidence="2">JmjC domain-containing protein</fullName>
    </recommendedName>
</protein>
<dbReference type="PANTHER" id="PTHR12461">
    <property type="entry name" value="HYPOXIA-INDUCIBLE FACTOR 1 ALPHA INHIBITOR-RELATED"/>
    <property type="match status" value="1"/>
</dbReference>
<organism evidence="3 4">
    <name type="scientific">Littorina saxatilis</name>
    <dbReference type="NCBI Taxonomy" id="31220"/>
    <lineage>
        <taxon>Eukaryota</taxon>
        <taxon>Metazoa</taxon>
        <taxon>Spiralia</taxon>
        <taxon>Lophotrochozoa</taxon>
        <taxon>Mollusca</taxon>
        <taxon>Gastropoda</taxon>
        <taxon>Caenogastropoda</taxon>
        <taxon>Littorinimorpha</taxon>
        <taxon>Littorinoidea</taxon>
        <taxon>Littorinidae</taxon>
        <taxon>Littorina</taxon>
    </lineage>
</organism>
<name>A0AAN9AR24_9CAEN</name>
<dbReference type="InterPro" id="IPR003347">
    <property type="entry name" value="JmjC_dom"/>
</dbReference>
<dbReference type="InterPro" id="IPR041667">
    <property type="entry name" value="Cupin_8"/>
</dbReference>
<keyword evidence="1" id="KW-0732">Signal</keyword>
<keyword evidence="4" id="KW-1185">Reference proteome</keyword>
<feature type="chain" id="PRO_5043006438" description="JmjC domain-containing protein" evidence="1">
    <location>
        <begin position="21"/>
        <end position="429"/>
    </location>
</feature>
<evidence type="ECO:0000313" key="4">
    <source>
        <dbReference type="Proteomes" id="UP001374579"/>
    </source>
</evidence>
<feature type="domain" description="JmjC" evidence="2">
    <location>
        <begin position="144"/>
        <end position="309"/>
    </location>
</feature>
<dbReference type="PANTHER" id="PTHR12461:SF53">
    <property type="entry name" value="JMJC DOMAIN-CONTAINING PROTEIN"/>
    <property type="match status" value="1"/>
</dbReference>
<evidence type="ECO:0000259" key="2">
    <source>
        <dbReference type="PROSITE" id="PS51184"/>
    </source>
</evidence>
<dbReference type="SUPFAM" id="SSF51197">
    <property type="entry name" value="Clavaminate synthase-like"/>
    <property type="match status" value="1"/>
</dbReference>
<dbReference type="Pfam" id="PF13621">
    <property type="entry name" value="Cupin_8"/>
    <property type="match status" value="1"/>
</dbReference>
<sequence length="429" mass="49470">MSSIIKVLIMAAMVFEVAQGKIGFVKDQSMDATFPPPVFRQDPSIPEGHLRPLGWQRRPDGKVKEVEEMPNTREFYEDYVRVSKPIVFRNGITEGPALTLWEIDDYLQFKYGKVNMSVTVKVMRRKDEIQTAPQVMKLKKFLLDYMYEDWYLASTVPEEMMEELPFPKCVRCGTISQYLQEAELWMSSGGTSSRLHSHDDHNLHCVLFGRRDFILMEGQFKHNFNYQIDFDGALGGHSKLDMEMINSFKFKNILMTPWTYSTLYPGDCILVPAGYLHQVRSYGRSMSLTVLFAPVPSFNDDGCQLMEEEFRPLNEATFTWTLFEGQRLLSNWELDAESLRQLLLVQMGSRSSLSYPKFAHFYGEAMNITSEKPTGEEVFHMLAPPDKMELSRADVTSLSAETLQKVAAIFNAPHAGKKRELHRREHDEF</sequence>
<dbReference type="PROSITE" id="PS51184">
    <property type="entry name" value="JMJC"/>
    <property type="match status" value="1"/>
</dbReference>
<dbReference type="AlphaFoldDB" id="A0AAN9AR24"/>
<dbReference type="EMBL" id="JBAMIC010000022">
    <property type="protein sequence ID" value="KAK7091446.1"/>
    <property type="molecule type" value="Genomic_DNA"/>
</dbReference>
<dbReference type="Gene3D" id="2.60.120.650">
    <property type="entry name" value="Cupin"/>
    <property type="match status" value="1"/>
</dbReference>
<evidence type="ECO:0000256" key="1">
    <source>
        <dbReference type="SAM" id="SignalP"/>
    </source>
</evidence>
<proteinExistence type="predicted"/>